<feature type="chain" id="PRO_5042470923" description="DUF4374 domain-containing protein" evidence="1">
    <location>
        <begin position="23"/>
        <end position="435"/>
    </location>
</feature>
<evidence type="ECO:0000313" key="2">
    <source>
        <dbReference type="EMBL" id="SEQ38945.1"/>
    </source>
</evidence>
<dbReference type="EMBL" id="FOFY01000003">
    <property type="protein sequence ID" value="SEQ38945.1"/>
    <property type="molecule type" value="Genomic_DNA"/>
</dbReference>
<feature type="signal peptide" evidence="1">
    <location>
        <begin position="1"/>
        <end position="22"/>
    </location>
</feature>
<proteinExistence type="predicted"/>
<dbReference type="PROSITE" id="PS51257">
    <property type="entry name" value="PROKAR_LIPOPROTEIN"/>
    <property type="match status" value="1"/>
</dbReference>
<comment type="caution">
    <text evidence="2">The sequence shown here is derived from an EMBL/GenBank/DDBJ whole genome shotgun (WGS) entry which is preliminary data.</text>
</comment>
<dbReference type="Pfam" id="PF14298">
    <property type="entry name" value="DUF4374"/>
    <property type="match status" value="2"/>
</dbReference>
<accession>A0AAJ5BD43</accession>
<gene>
    <name evidence="2" type="ORF">SAMN04488089_10321</name>
</gene>
<dbReference type="KEGG" id="mpw:MPR_0996"/>
<dbReference type="Proteomes" id="UP000183496">
    <property type="component" value="Unassembled WGS sequence"/>
</dbReference>
<dbReference type="RefSeq" id="WP_041889794.1">
    <property type="nucleotide sequence ID" value="NZ_CP010817.1"/>
</dbReference>
<organism evidence="2 3">
    <name type="scientific">Myroides profundi</name>
    <dbReference type="NCBI Taxonomy" id="480520"/>
    <lineage>
        <taxon>Bacteria</taxon>
        <taxon>Pseudomonadati</taxon>
        <taxon>Bacteroidota</taxon>
        <taxon>Flavobacteriia</taxon>
        <taxon>Flavobacteriales</taxon>
        <taxon>Flavobacteriaceae</taxon>
        <taxon>Myroides</taxon>
    </lineage>
</organism>
<sequence>MKKRVFSTFAFAMIFGALSVTSCSTDDNSTPTPEEGGTDGGNKIEWKYVIGASASKTNLLLTTNDLKSGEISAKGNGLTALGTTVYTYGGNRAYVFEYRKGDPSGMQSWLLTPAGKLSKHTTVDLPTREEFITNFGKYMIATTGGVQLTTGQKAQAFNFIDGNSGGIKYTSYVNVENIAEKGEYANFAGLETIGNDRFVMAIEPFKITKDDKEDNTSAYRDRAWLAVFKFDESATDVNKKVVLEKVVKSDKMSFAVARYRSSRVSTIGKAGDGNVYLFSPNATNGDGVSFSSKPSAVIKFDSKKGDFDNNYYFNLEQISGTKVYKAFAIGGDYFLLNMFVSPSKASNMAAANKLAVFNVVTGDFKWIEGLPAANDIAAAGAPFVDGKEVFLPITAESKSFVYSLDATAAKATKGLEIKDLADGSIGTIGKINVEK</sequence>
<keyword evidence="1" id="KW-0732">Signal</keyword>
<reference evidence="2 3" key="1">
    <citation type="submission" date="2016-10" db="EMBL/GenBank/DDBJ databases">
        <authorList>
            <person name="Varghese N."/>
            <person name="Submissions S."/>
        </authorList>
    </citation>
    <scope>NUCLEOTIDE SEQUENCE [LARGE SCALE GENOMIC DNA]</scope>
    <source>
        <strain evidence="3">DSM 19823 / KCTC 23066 / CCTCC M 208030 / D25</strain>
    </source>
</reference>
<name>A0AAJ5BD43_MYRPR</name>
<dbReference type="InterPro" id="IPR025401">
    <property type="entry name" value="DUF4374"/>
</dbReference>
<evidence type="ECO:0000313" key="3">
    <source>
        <dbReference type="Proteomes" id="UP000183496"/>
    </source>
</evidence>
<dbReference type="AlphaFoldDB" id="A0AAJ5BD43"/>
<evidence type="ECO:0008006" key="4">
    <source>
        <dbReference type="Google" id="ProtNLM"/>
    </source>
</evidence>
<protein>
    <recommendedName>
        <fullName evidence="4">DUF4374 domain-containing protein</fullName>
    </recommendedName>
</protein>
<keyword evidence="3" id="KW-1185">Reference proteome</keyword>
<evidence type="ECO:0000256" key="1">
    <source>
        <dbReference type="SAM" id="SignalP"/>
    </source>
</evidence>